<gene>
    <name evidence="1" type="ORF">GFSPODELE1_LOCUS1218</name>
</gene>
<accession>A0ABP1CP46</accession>
<reference evidence="2" key="1">
    <citation type="submission" date="2024-04" db="EMBL/GenBank/DDBJ databases">
        <authorList>
            <person name="Shaw F."/>
            <person name="Minotto A."/>
        </authorList>
    </citation>
    <scope>NUCLEOTIDE SEQUENCE [LARGE SCALE GENOMIC DNA]</scope>
</reference>
<evidence type="ECO:0000313" key="1">
    <source>
        <dbReference type="EMBL" id="CAL1696514.1"/>
    </source>
</evidence>
<name>A0ABP1CP46_9APHY</name>
<keyword evidence="2" id="KW-1185">Reference proteome</keyword>
<evidence type="ECO:0000313" key="2">
    <source>
        <dbReference type="Proteomes" id="UP001497453"/>
    </source>
</evidence>
<dbReference type="Proteomes" id="UP001497453">
    <property type="component" value="Chromosome 1"/>
</dbReference>
<sequence>MELNYDVLIHILDVIDQADYYATLYACSLVNHTFNQAASRLLYRKVVLEPQWTSTIRLGRREQKLNGLFVSARLPHNAPHVVDLRIAGYLEDRPPPINTFPDLLCHALGQWTNLRSFTFAPLEYPDVLITQTLDSLPLCDSLRSLTVGSPCCSEDAAPLLVQVESLESLTIENPSRAILNIMPDWLNRLSGTLTTLRFRENCGSITPGVLRSFTPHMPNVHTFALGLSYSLTHDDVFSFLQNHSNLQSLELRYYLQLRKISTSLKLPRLRTLVVRHTHVSDKREASHLTKFIHRLSTHSPLESLHLVCDSSGLRLSTTAFDGLADHLGSRHADTLRVLYMPSNFLRLKAFRDLCVRCYRLEELAVAVQHDVLWDLPRLSEPLDRLYLVSLTFPHSKPNKTIVNADKVAELLVHGKRSLRRLAINHKQWEGYWSTSEDGSVKFFVQPVPPFRAPWER</sequence>
<organism evidence="1 2">
    <name type="scientific">Somion occarium</name>
    <dbReference type="NCBI Taxonomy" id="3059160"/>
    <lineage>
        <taxon>Eukaryota</taxon>
        <taxon>Fungi</taxon>
        <taxon>Dikarya</taxon>
        <taxon>Basidiomycota</taxon>
        <taxon>Agaricomycotina</taxon>
        <taxon>Agaricomycetes</taxon>
        <taxon>Polyporales</taxon>
        <taxon>Cerrenaceae</taxon>
        <taxon>Somion</taxon>
    </lineage>
</organism>
<proteinExistence type="predicted"/>
<dbReference type="SUPFAM" id="SSF52047">
    <property type="entry name" value="RNI-like"/>
    <property type="match status" value="1"/>
</dbReference>
<dbReference type="InterPro" id="IPR032675">
    <property type="entry name" value="LRR_dom_sf"/>
</dbReference>
<dbReference type="EMBL" id="OZ037944">
    <property type="protein sequence ID" value="CAL1696514.1"/>
    <property type="molecule type" value="Genomic_DNA"/>
</dbReference>
<dbReference type="Gene3D" id="3.80.10.10">
    <property type="entry name" value="Ribonuclease Inhibitor"/>
    <property type="match status" value="1"/>
</dbReference>
<evidence type="ECO:0008006" key="3">
    <source>
        <dbReference type="Google" id="ProtNLM"/>
    </source>
</evidence>
<protein>
    <recommendedName>
        <fullName evidence="3">F-box domain-containing protein</fullName>
    </recommendedName>
</protein>